<feature type="transmembrane region" description="Helical" evidence="2">
    <location>
        <begin position="187"/>
        <end position="209"/>
    </location>
</feature>
<keyword evidence="3" id="KW-0732">Signal</keyword>
<keyword evidence="2" id="KW-0812">Transmembrane</keyword>
<evidence type="ECO:0000256" key="3">
    <source>
        <dbReference type="SAM" id="SignalP"/>
    </source>
</evidence>
<evidence type="ECO:0000313" key="5">
    <source>
        <dbReference type="Proteomes" id="UP000217790"/>
    </source>
</evidence>
<dbReference type="EMBL" id="KZ293745">
    <property type="protein sequence ID" value="PBK80449.1"/>
    <property type="molecule type" value="Genomic_DNA"/>
</dbReference>
<evidence type="ECO:0000256" key="2">
    <source>
        <dbReference type="SAM" id="Phobius"/>
    </source>
</evidence>
<accession>A0A2H3CBK0</accession>
<dbReference type="InParanoid" id="A0A2H3CBK0"/>
<feature type="signal peptide" evidence="3">
    <location>
        <begin position="1"/>
        <end position="20"/>
    </location>
</feature>
<keyword evidence="2" id="KW-0472">Membrane</keyword>
<proteinExistence type="predicted"/>
<protein>
    <recommendedName>
        <fullName evidence="6">Mid2 domain-containing protein</fullName>
    </recommendedName>
</protein>
<dbReference type="OMA" id="AMQPVEN"/>
<dbReference type="AlphaFoldDB" id="A0A2H3CBK0"/>
<evidence type="ECO:0000313" key="4">
    <source>
        <dbReference type="EMBL" id="PBK80449.1"/>
    </source>
</evidence>
<evidence type="ECO:0008006" key="6">
    <source>
        <dbReference type="Google" id="ProtNLM"/>
    </source>
</evidence>
<name>A0A2H3CBK0_ARMGA</name>
<feature type="region of interest" description="Disordered" evidence="1">
    <location>
        <begin position="143"/>
        <end position="176"/>
    </location>
</feature>
<gene>
    <name evidence="4" type="ORF">ARMGADRAFT_78374</name>
</gene>
<evidence type="ECO:0000256" key="1">
    <source>
        <dbReference type="SAM" id="MobiDB-lite"/>
    </source>
</evidence>
<sequence length="264" mass="28767">MSFPFFHLCAFVALIPLVLALNITLDSIPIGFHNTSVSLRWAQDDPSDFILGAFLTHTKEPVMVARAMQPVENFTENRTTHMTFNYTSLHGNRDCILVAWLPDSNAGHHFAQSDVFSVTDPEATKSKLISSISSTSSVSGTALRGLRTTVDTTSPTSTTSESTIPSSPASGIAPPVQSTTKVIPIEAIVGIVIGSFALLLSIVLALLIWRWRNRQKVKKSAPSRAFWRSLNKKSPPVSQTLPAYTPTVPSSSLELDGSCFHRWT</sequence>
<dbReference type="OrthoDB" id="3010281at2759"/>
<keyword evidence="2" id="KW-1133">Transmembrane helix</keyword>
<dbReference type="Proteomes" id="UP000217790">
    <property type="component" value="Unassembled WGS sequence"/>
</dbReference>
<feature type="chain" id="PRO_5013944140" description="Mid2 domain-containing protein" evidence="3">
    <location>
        <begin position="21"/>
        <end position="264"/>
    </location>
</feature>
<keyword evidence="5" id="KW-1185">Reference proteome</keyword>
<feature type="compositionally biased region" description="Low complexity" evidence="1">
    <location>
        <begin position="148"/>
        <end position="175"/>
    </location>
</feature>
<organism evidence="4 5">
    <name type="scientific">Armillaria gallica</name>
    <name type="common">Bulbous honey fungus</name>
    <name type="synonym">Armillaria bulbosa</name>
    <dbReference type="NCBI Taxonomy" id="47427"/>
    <lineage>
        <taxon>Eukaryota</taxon>
        <taxon>Fungi</taxon>
        <taxon>Dikarya</taxon>
        <taxon>Basidiomycota</taxon>
        <taxon>Agaricomycotina</taxon>
        <taxon>Agaricomycetes</taxon>
        <taxon>Agaricomycetidae</taxon>
        <taxon>Agaricales</taxon>
        <taxon>Marasmiineae</taxon>
        <taxon>Physalacriaceae</taxon>
        <taxon>Armillaria</taxon>
    </lineage>
</organism>
<reference evidence="5" key="1">
    <citation type="journal article" date="2017" name="Nat. Ecol. Evol.">
        <title>Genome expansion and lineage-specific genetic innovations in the forest pathogenic fungi Armillaria.</title>
        <authorList>
            <person name="Sipos G."/>
            <person name="Prasanna A.N."/>
            <person name="Walter M.C."/>
            <person name="O'Connor E."/>
            <person name="Balint B."/>
            <person name="Krizsan K."/>
            <person name="Kiss B."/>
            <person name="Hess J."/>
            <person name="Varga T."/>
            <person name="Slot J."/>
            <person name="Riley R."/>
            <person name="Boka B."/>
            <person name="Rigling D."/>
            <person name="Barry K."/>
            <person name="Lee J."/>
            <person name="Mihaltcheva S."/>
            <person name="LaButti K."/>
            <person name="Lipzen A."/>
            <person name="Waldron R."/>
            <person name="Moloney N.M."/>
            <person name="Sperisen C."/>
            <person name="Kredics L."/>
            <person name="Vagvoelgyi C."/>
            <person name="Patrignani A."/>
            <person name="Fitzpatrick D."/>
            <person name="Nagy I."/>
            <person name="Doyle S."/>
            <person name="Anderson J.B."/>
            <person name="Grigoriev I.V."/>
            <person name="Gueldener U."/>
            <person name="Muensterkoetter M."/>
            <person name="Nagy L.G."/>
        </authorList>
    </citation>
    <scope>NUCLEOTIDE SEQUENCE [LARGE SCALE GENOMIC DNA]</scope>
    <source>
        <strain evidence="5">Ar21-2</strain>
    </source>
</reference>